<keyword evidence="3" id="KW-0378">Hydrolase</keyword>
<evidence type="ECO:0000313" key="3">
    <source>
        <dbReference type="EMBL" id="ALI34347.1"/>
    </source>
</evidence>
<dbReference type="PANTHER" id="PTHR42834">
    <property type="entry name" value="ENDONUCLEASE/EXONUCLEASE/PHOSPHATASE FAMILY PROTEIN (AFU_ORTHOLOGUE AFUA_3G09210)"/>
    <property type="match status" value="1"/>
</dbReference>
<proteinExistence type="predicted"/>
<dbReference type="EMBL" id="CP012850">
    <property type="protein sequence ID" value="ALI34347.1"/>
    <property type="molecule type" value="Genomic_DNA"/>
</dbReference>
<dbReference type="RefSeq" id="WP_196817026.1">
    <property type="nucleotide sequence ID" value="NZ_CP012850.1"/>
</dbReference>
<dbReference type="GO" id="GO:0004519">
    <property type="term" value="F:endonuclease activity"/>
    <property type="evidence" value="ECO:0007669"/>
    <property type="project" value="UniProtKB-KW"/>
</dbReference>
<dbReference type="KEGG" id="taa:NMY3_00133"/>
<evidence type="ECO:0000259" key="2">
    <source>
        <dbReference type="Pfam" id="PF19580"/>
    </source>
</evidence>
<dbReference type="Proteomes" id="UP000058925">
    <property type="component" value="Chromosome"/>
</dbReference>
<keyword evidence="1" id="KW-0812">Transmembrane</keyword>
<evidence type="ECO:0000313" key="4">
    <source>
        <dbReference type="Proteomes" id="UP000058925"/>
    </source>
</evidence>
<feature type="domain" description="Endonuclease/exonuclease/phosphatase" evidence="2">
    <location>
        <begin position="182"/>
        <end position="351"/>
    </location>
</feature>
<dbReference type="Gene3D" id="3.60.10.10">
    <property type="entry name" value="Endonuclease/exonuclease/phosphatase"/>
    <property type="match status" value="1"/>
</dbReference>
<keyword evidence="4" id="KW-1185">Reference proteome</keyword>
<dbReference type="InterPro" id="IPR005135">
    <property type="entry name" value="Endo/exonuclease/phosphatase"/>
</dbReference>
<dbReference type="PANTHER" id="PTHR42834:SF1">
    <property type="entry name" value="ENDONUCLEASE_EXONUCLEASE_PHOSPHATASE FAMILY PROTEIN (AFU_ORTHOLOGUE AFUA_3G09210)"/>
    <property type="match status" value="1"/>
</dbReference>
<sequence length="437" mass="49850">MRSDNFHTMGSNKMSNEVIRRYMKIHNMNGDVLQTNFVMLFNTFGWTLSLIGNIIKSIYIILIITDGYMRLASFNVENMFERPSVMNLPSWEDGKTVLKDFDDLVNLIQNKMYSEQIKKELLQIMKRNNGLLTKRESKFIRLVEVREKLVKKQQGVYVILANGRDDWIGWFELKKDTIKELAIENTARVINELKTDVLCVIEAENRIALKRFNEMVIPKMKGQSYDHTMLIDGNDERGIDVGIISRKGFEIRSMTSHVDDVDPDGLIFSRDCAEYHLTTPSGNDLFLLINHFKSKGFGAQQDNNKKRTRQAKKVRKIYDELNNKFDFIAVIGDLNDTPDSTPLRALLGSNSNLLDIMKHEKFVGDGRPGTHGNGTKSGKLDYILMSPELAKKAKLGGIERRGVWGGKNGDLFPHFPEVKTAKDAASDHAALWVDLDI</sequence>
<feature type="transmembrane region" description="Helical" evidence="1">
    <location>
        <begin position="44"/>
        <end position="64"/>
    </location>
</feature>
<keyword evidence="1" id="KW-0472">Membrane</keyword>
<dbReference type="InterPro" id="IPR036691">
    <property type="entry name" value="Endo/exonu/phosph_ase_sf"/>
</dbReference>
<keyword evidence="1" id="KW-1133">Transmembrane helix</keyword>
<name>A0A654LTJ6_9ARCH</name>
<protein>
    <submittedName>
        <fullName evidence="3">Endonuclease/Exonuclease/phosphatase family protein</fullName>
    </submittedName>
</protein>
<keyword evidence="3" id="KW-0540">Nuclease</keyword>
<evidence type="ECO:0000256" key="1">
    <source>
        <dbReference type="SAM" id="Phobius"/>
    </source>
</evidence>
<accession>A0A654LTJ6</accession>
<dbReference type="GO" id="GO:0004527">
    <property type="term" value="F:exonuclease activity"/>
    <property type="evidence" value="ECO:0007669"/>
    <property type="project" value="UniProtKB-KW"/>
</dbReference>
<dbReference type="AlphaFoldDB" id="A0A654LTJ6"/>
<gene>
    <name evidence="3" type="ORF">NMY3_00133</name>
</gene>
<dbReference type="SUPFAM" id="SSF56219">
    <property type="entry name" value="DNase I-like"/>
    <property type="match status" value="1"/>
</dbReference>
<dbReference type="OrthoDB" id="371778at2157"/>
<dbReference type="GeneID" id="60420347"/>
<reference evidence="4" key="1">
    <citation type="submission" date="2015-10" db="EMBL/GenBank/DDBJ databases">
        <title>Niche specialization of a soil ammonia-oxidizing archaeon, Candidatus Nitrosocosmicus oleophilus.</title>
        <authorList>
            <person name="Jung M.-Y."/>
            <person name="Rhee S.-K."/>
        </authorList>
    </citation>
    <scope>NUCLEOTIDE SEQUENCE [LARGE SCALE GENOMIC DNA]</scope>
    <source>
        <strain evidence="4">MY3</strain>
    </source>
</reference>
<keyword evidence="3" id="KW-0269">Exonuclease</keyword>
<keyword evidence="3" id="KW-0255">Endonuclease</keyword>
<dbReference type="Pfam" id="PF19580">
    <property type="entry name" value="Exo_endo_phos_3"/>
    <property type="match status" value="1"/>
</dbReference>
<organism evidence="3 4">
    <name type="scientific">Candidatus Nitrosocosmicus oleophilus</name>
    <dbReference type="NCBI Taxonomy" id="1353260"/>
    <lineage>
        <taxon>Archaea</taxon>
        <taxon>Nitrososphaerota</taxon>
        <taxon>Nitrososphaeria</taxon>
        <taxon>Nitrososphaerales</taxon>
        <taxon>Nitrososphaeraceae</taxon>
        <taxon>Candidatus Nitrosocosmicus</taxon>
    </lineage>
</organism>